<keyword evidence="1" id="KW-0175">Coiled coil</keyword>
<sequence>MTQTDEQQSELLQQLQPSNDLFITHTPDLESKPKLEQKYHILKKKLKKQKEQNAKYELDMLELANLMDDIKFQTQQKLNNQSDTESKLRDLEVQLSRSQQNSKSLTIQINQLISDKELLQEKLQDKMTNASQQIDPELLEEIKELKEYKHEMNNLCEQLKIKMQRKKTKLIYMRETLDYKEQELQKKEIVLRKISQSQEESQKQLKQTALKLRQLEQTKLKDLKRKCSAQEDLIVQLQNRIKQYVGDAESSSQSPANRKGSMKRNITQNHRQIKEVDEVLESTGKEFFNSKPTINLHSLSNEDIHDKSSSYGRSNLLPEIGNQVKNKAPNGSIRSSVDKLPKAKKGNSHGPTYQDSYERQVDSFVSRLKDPVYKNNSNNMQGVFSINQNQSHIIADTRNEEVTYDQHSMAGRGTISSRDDKIRRILEGTEQYEKLLYFTPEKSQLPRKHQPFDVGKESRDQQFRNRNIINK</sequence>
<feature type="compositionally biased region" description="Basic and acidic residues" evidence="2">
    <location>
        <begin position="450"/>
        <end position="463"/>
    </location>
</feature>
<feature type="region of interest" description="Disordered" evidence="2">
    <location>
        <begin position="446"/>
        <end position="471"/>
    </location>
</feature>
<keyword evidence="4" id="KW-1185">Reference proteome</keyword>
<evidence type="ECO:0008006" key="5">
    <source>
        <dbReference type="Google" id="ProtNLM"/>
    </source>
</evidence>
<dbReference type="Proteomes" id="UP000039865">
    <property type="component" value="Unassembled WGS sequence"/>
</dbReference>
<dbReference type="AlphaFoldDB" id="A0A078B7U5"/>
<dbReference type="EMBL" id="CCKQ01017732">
    <property type="protein sequence ID" value="CDW89628.1"/>
    <property type="molecule type" value="Genomic_DNA"/>
</dbReference>
<protein>
    <recommendedName>
        <fullName evidence="5">Lebercilin domain-containing protein</fullName>
    </recommendedName>
</protein>
<feature type="coiled-coil region" evidence="1">
    <location>
        <begin position="32"/>
        <end position="169"/>
    </location>
</feature>
<feature type="region of interest" description="Disordered" evidence="2">
    <location>
        <begin position="322"/>
        <end position="355"/>
    </location>
</feature>
<name>A0A078B7U5_STYLE</name>
<evidence type="ECO:0000313" key="4">
    <source>
        <dbReference type="Proteomes" id="UP000039865"/>
    </source>
</evidence>
<organism evidence="3 4">
    <name type="scientific">Stylonychia lemnae</name>
    <name type="common">Ciliate</name>
    <dbReference type="NCBI Taxonomy" id="5949"/>
    <lineage>
        <taxon>Eukaryota</taxon>
        <taxon>Sar</taxon>
        <taxon>Alveolata</taxon>
        <taxon>Ciliophora</taxon>
        <taxon>Intramacronucleata</taxon>
        <taxon>Spirotrichea</taxon>
        <taxon>Stichotrichia</taxon>
        <taxon>Sporadotrichida</taxon>
        <taxon>Oxytrichidae</taxon>
        <taxon>Stylonychinae</taxon>
        <taxon>Stylonychia</taxon>
    </lineage>
</organism>
<feature type="coiled-coil region" evidence="1">
    <location>
        <begin position="198"/>
        <end position="240"/>
    </location>
</feature>
<feature type="region of interest" description="Disordered" evidence="2">
    <location>
        <begin position="245"/>
        <end position="272"/>
    </location>
</feature>
<evidence type="ECO:0000313" key="3">
    <source>
        <dbReference type="EMBL" id="CDW89628.1"/>
    </source>
</evidence>
<reference evidence="3 4" key="1">
    <citation type="submission" date="2014-06" db="EMBL/GenBank/DDBJ databases">
        <authorList>
            <person name="Swart Estienne"/>
        </authorList>
    </citation>
    <scope>NUCLEOTIDE SEQUENCE [LARGE SCALE GENOMIC DNA]</scope>
    <source>
        <strain evidence="3 4">130c</strain>
    </source>
</reference>
<accession>A0A078B7U5</accession>
<feature type="region of interest" description="Disordered" evidence="2">
    <location>
        <begin position="1"/>
        <end position="26"/>
    </location>
</feature>
<dbReference type="InParanoid" id="A0A078B7U5"/>
<evidence type="ECO:0000256" key="1">
    <source>
        <dbReference type="SAM" id="Coils"/>
    </source>
</evidence>
<proteinExistence type="predicted"/>
<gene>
    <name evidence="3" type="primary">Contig11415.g12209</name>
    <name evidence="3" type="ORF">STYLEM_18762</name>
</gene>
<evidence type="ECO:0000256" key="2">
    <source>
        <dbReference type="SAM" id="MobiDB-lite"/>
    </source>
</evidence>